<keyword evidence="2" id="KW-0472">Membrane</keyword>
<accession>A0A916X9N7</accession>
<evidence type="ECO:0000313" key="4">
    <source>
        <dbReference type="Proteomes" id="UP000641514"/>
    </source>
</evidence>
<dbReference type="EMBL" id="BMJH01000001">
    <property type="protein sequence ID" value="GGC54085.1"/>
    <property type="molecule type" value="Genomic_DNA"/>
</dbReference>
<name>A0A916X9N7_9ACTN</name>
<dbReference type="AlphaFoldDB" id="A0A916X9N7"/>
<gene>
    <name evidence="3" type="ORF">GCM10011410_03020</name>
</gene>
<sequence>MLNDFLAHTAILLVAIPLLFQVVHERTKVQYPADKSSKKKSSAADSKAGENKAKRSKPKDRNPLKRRKGDNA</sequence>
<evidence type="ECO:0000256" key="1">
    <source>
        <dbReference type="SAM" id="MobiDB-lite"/>
    </source>
</evidence>
<organism evidence="3 4">
    <name type="scientific">Hoyosella rhizosphaerae</name>
    <dbReference type="NCBI Taxonomy" id="1755582"/>
    <lineage>
        <taxon>Bacteria</taxon>
        <taxon>Bacillati</taxon>
        <taxon>Actinomycetota</taxon>
        <taxon>Actinomycetes</taxon>
        <taxon>Mycobacteriales</taxon>
        <taxon>Hoyosellaceae</taxon>
        <taxon>Hoyosella</taxon>
    </lineage>
</organism>
<feature type="compositionally biased region" description="Basic and acidic residues" evidence="1">
    <location>
        <begin position="47"/>
        <end position="72"/>
    </location>
</feature>
<comment type="caution">
    <text evidence="3">The sequence shown here is derived from an EMBL/GenBank/DDBJ whole genome shotgun (WGS) entry which is preliminary data.</text>
</comment>
<keyword evidence="4" id="KW-1185">Reference proteome</keyword>
<evidence type="ECO:0000256" key="2">
    <source>
        <dbReference type="SAM" id="Phobius"/>
    </source>
</evidence>
<proteinExistence type="predicted"/>
<evidence type="ECO:0000313" key="3">
    <source>
        <dbReference type="EMBL" id="GGC54085.1"/>
    </source>
</evidence>
<keyword evidence="2" id="KW-1133">Transmembrane helix</keyword>
<protein>
    <submittedName>
        <fullName evidence="3">Uncharacterized protein</fullName>
    </submittedName>
</protein>
<feature type="transmembrane region" description="Helical" evidence="2">
    <location>
        <begin position="6"/>
        <end position="23"/>
    </location>
</feature>
<keyword evidence="2" id="KW-0812">Transmembrane</keyword>
<dbReference type="Proteomes" id="UP000641514">
    <property type="component" value="Unassembled WGS sequence"/>
</dbReference>
<reference evidence="3" key="2">
    <citation type="submission" date="2020-09" db="EMBL/GenBank/DDBJ databases">
        <authorList>
            <person name="Sun Q."/>
            <person name="Zhou Y."/>
        </authorList>
    </citation>
    <scope>NUCLEOTIDE SEQUENCE</scope>
    <source>
        <strain evidence="3">CGMCC 1.15478</strain>
    </source>
</reference>
<reference evidence="3" key="1">
    <citation type="journal article" date="2014" name="Int. J. Syst. Evol. Microbiol.">
        <title>Complete genome sequence of Corynebacterium casei LMG S-19264T (=DSM 44701T), isolated from a smear-ripened cheese.</title>
        <authorList>
            <consortium name="US DOE Joint Genome Institute (JGI-PGF)"/>
            <person name="Walter F."/>
            <person name="Albersmeier A."/>
            <person name="Kalinowski J."/>
            <person name="Ruckert C."/>
        </authorList>
    </citation>
    <scope>NUCLEOTIDE SEQUENCE</scope>
    <source>
        <strain evidence="3">CGMCC 1.15478</strain>
    </source>
</reference>
<feature type="region of interest" description="Disordered" evidence="1">
    <location>
        <begin position="29"/>
        <end position="72"/>
    </location>
</feature>